<dbReference type="FunCoup" id="A0A669CCZ0">
    <property type="interactions" value="10"/>
</dbReference>
<dbReference type="Proteomes" id="UP000005207">
    <property type="component" value="Linkage group LG12"/>
</dbReference>
<dbReference type="InterPro" id="IPR036397">
    <property type="entry name" value="RNaseH_sf"/>
</dbReference>
<organism evidence="1 2">
    <name type="scientific">Oreochromis niloticus</name>
    <name type="common">Nile tilapia</name>
    <name type="synonym">Tilapia nilotica</name>
    <dbReference type="NCBI Taxonomy" id="8128"/>
    <lineage>
        <taxon>Eukaryota</taxon>
        <taxon>Metazoa</taxon>
        <taxon>Chordata</taxon>
        <taxon>Craniata</taxon>
        <taxon>Vertebrata</taxon>
        <taxon>Euteleostomi</taxon>
        <taxon>Actinopterygii</taxon>
        <taxon>Neopterygii</taxon>
        <taxon>Teleostei</taxon>
        <taxon>Neoteleostei</taxon>
        <taxon>Acanthomorphata</taxon>
        <taxon>Ovalentaria</taxon>
        <taxon>Cichlomorphae</taxon>
        <taxon>Cichliformes</taxon>
        <taxon>Cichlidae</taxon>
        <taxon>African cichlids</taxon>
        <taxon>Pseudocrenilabrinae</taxon>
        <taxon>Oreochromini</taxon>
        <taxon>Oreochromis</taxon>
    </lineage>
</organism>
<dbReference type="OMA" id="RICENDN"/>
<dbReference type="GeneTree" id="ENSGT00400000024875"/>
<accession>A0A669CCZ0</accession>
<dbReference type="PANTHER" id="PTHR31649">
    <property type="entry name" value="AGAP009604-PA"/>
    <property type="match status" value="1"/>
</dbReference>
<evidence type="ECO:0000313" key="1">
    <source>
        <dbReference type="Ensembl" id="ENSONIP00000044407.1"/>
    </source>
</evidence>
<evidence type="ECO:0008006" key="3">
    <source>
        <dbReference type="Google" id="ProtNLM"/>
    </source>
</evidence>
<dbReference type="AlphaFoldDB" id="A0A669CCZ0"/>
<keyword evidence="2" id="KW-1185">Reference proteome</keyword>
<dbReference type="Ensembl" id="ENSONIT00000088535.1">
    <property type="protein sequence ID" value="ENSONIP00000044407.1"/>
    <property type="gene ID" value="ENSONIG00000035405.1"/>
</dbReference>
<proteinExistence type="predicted"/>
<dbReference type="CDD" id="cd20220">
    <property type="entry name" value="PFM_natterin-3-like"/>
    <property type="match status" value="1"/>
</dbReference>
<evidence type="ECO:0000313" key="2">
    <source>
        <dbReference type="Proteomes" id="UP000005207"/>
    </source>
</evidence>
<dbReference type="GO" id="GO:0003676">
    <property type="term" value="F:nucleic acid binding"/>
    <property type="evidence" value="ECO:0007669"/>
    <property type="project" value="InterPro"/>
</dbReference>
<dbReference type="SUPFAM" id="SSF56973">
    <property type="entry name" value="Aerolisin/ETX pore-forming domain"/>
    <property type="match status" value="1"/>
</dbReference>
<reference evidence="1" key="3">
    <citation type="submission" date="2025-09" db="UniProtKB">
        <authorList>
            <consortium name="Ensembl"/>
        </authorList>
    </citation>
    <scope>IDENTIFICATION</scope>
</reference>
<sequence>MDGAKYRAILEENLLESAKDLRLGRRFTFQQDNDPKHKARATMEWFKTKHIHVLEWPIHSSSFKTTIDTNLEWITFKRSVINTAVSIYNRYFDRTDYVCKYKCDTGFYTPKEGPYCFFARKNRFHRVYPFELLVNRDNFEILEWKDNSCGKVPKNSVSTCPGEQIYVGMNKYGLRNLSTKEKAFYLPWKGKVYMYKSYKVLTTNENIVSQQIDDVRYNIDNAKILQYPPEVMCQTTISNYECQPVVKTSSISKTSEVEHRWDTSSSVTVTVSTSITIGTTVTESVTDTVSVEVTVPPNQSCVINMLRYKYKVDIPFTGRLRRTYGNGKIQITSITGIQVGEVRAVVNRCEPLDGSKPCP</sequence>
<dbReference type="PANTHER" id="PTHR31649:SF1">
    <property type="entry name" value="FARNESOIC ACID O-METHYL TRANSFERASE DOMAIN-CONTAINING PROTEIN"/>
    <property type="match status" value="1"/>
</dbReference>
<reference evidence="2" key="1">
    <citation type="submission" date="2012-01" db="EMBL/GenBank/DDBJ databases">
        <title>The Genome Sequence of Oreochromis niloticus (Nile Tilapia).</title>
        <authorList>
            <consortium name="Broad Institute Genome Assembly Team"/>
            <consortium name="Broad Institute Sequencing Platform"/>
            <person name="Di Palma F."/>
            <person name="Johnson J."/>
            <person name="Lander E.S."/>
            <person name="Lindblad-Toh K."/>
        </authorList>
    </citation>
    <scope>NUCLEOTIDE SEQUENCE [LARGE SCALE GENOMIC DNA]</scope>
</reference>
<name>A0A669CCZ0_ORENI</name>
<protein>
    <recommendedName>
        <fullName evidence="3">Tc1-like transposase DDE domain-containing protein</fullName>
    </recommendedName>
</protein>
<dbReference type="Gene3D" id="2.170.15.10">
    <property type="entry name" value="Proaerolysin, chain A, domain 3"/>
    <property type="match status" value="2"/>
</dbReference>
<dbReference type="InParanoid" id="A0A669CCZ0"/>
<reference evidence="1" key="2">
    <citation type="submission" date="2025-08" db="UniProtKB">
        <authorList>
            <consortium name="Ensembl"/>
        </authorList>
    </citation>
    <scope>IDENTIFICATION</scope>
</reference>
<dbReference type="Gene3D" id="3.30.420.10">
    <property type="entry name" value="Ribonuclease H-like superfamily/Ribonuclease H"/>
    <property type="match status" value="1"/>
</dbReference>